<dbReference type="InterPro" id="IPR015915">
    <property type="entry name" value="Kelch-typ_b-propeller"/>
</dbReference>
<dbReference type="InterPro" id="IPR057244">
    <property type="entry name" value="GAIN_B"/>
</dbReference>
<evidence type="ECO:0000256" key="4">
    <source>
        <dbReference type="ARBA" id="ARBA00022737"/>
    </source>
</evidence>
<dbReference type="Pfam" id="PF24981">
    <property type="entry name" value="Beta-prop_ATRN-LZTR1"/>
    <property type="match status" value="1"/>
</dbReference>
<evidence type="ECO:0000259" key="9">
    <source>
        <dbReference type="PROSITE" id="PS50221"/>
    </source>
</evidence>
<dbReference type="Gene3D" id="2.60.220.50">
    <property type="match status" value="1"/>
</dbReference>
<keyword evidence="11" id="KW-1185">Reference proteome</keyword>
<organism evidence="10 11">
    <name type="scientific">Symbiodinium microadriaticum</name>
    <name type="common">Dinoflagellate</name>
    <name type="synonym">Zooxanthella microadriatica</name>
    <dbReference type="NCBI Taxonomy" id="2951"/>
    <lineage>
        <taxon>Eukaryota</taxon>
        <taxon>Sar</taxon>
        <taxon>Alveolata</taxon>
        <taxon>Dinophyceae</taxon>
        <taxon>Suessiales</taxon>
        <taxon>Symbiodiniaceae</taxon>
        <taxon>Symbiodinium</taxon>
    </lineage>
</organism>
<accession>A0A1Q9F4S7</accession>
<dbReference type="PANTHER" id="PTHR23244">
    <property type="entry name" value="KELCH REPEAT DOMAIN"/>
    <property type="match status" value="1"/>
</dbReference>
<evidence type="ECO:0000313" key="10">
    <source>
        <dbReference type="EMBL" id="OLQ14680.1"/>
    </source>
</evidence>
<evidence type="ECO:0000256" key="7">
    <source>
        <dbReference type="ARBA" id="ARBA00023157"/>
    </source>
</evidence>
<dbReference type="InterPro" id="IPR011043">
    <property type="entry name" value="Gal_Oxase/kelch_b-propeller"/>
</dbReference>
<dbReference type="GO" id="GO:0016020">
    <property type="term" value="C:membrane"/>
    <property type="evidence" value="ECO:0007669"/>
    <property type="project" value="UniProtKB-SubCell"/>
</dbReference>
<dbReference type="SUPFAM" id="SSF50965">
    <property type="entry name" value="Galactose oxidase, central domain"/>
    <property type="match status" value="1"/>
</dbReference>
<keyword evidence="7" id="KW-1015">Disulfide bond</keyword>
<feature type="transmembrane region" description="Helical" evidence="8">
    <location>
        <begin position="2108"/>
        <end position="2130"/>
    </location>
</feature>
<evidence type="ECO:0000256" key="1">
    <source>
        <dbReference type="ARBA" id="ARBA00004370"/>
    </source>
</evidence>
<dbReference type="SMART" id="SM00303">
    <property type="entry name" value="GPS"/>
    <property type="match status" value="1"/>
</dbReference>
<keyword evidence="5 8" id="KW-1133">Transmembrane helix</keyword>
<feature type="transmembrane region" description="Helical" evidence="8">
    <location>
        <begin position="2019"/>
        <end position="2040"/>
    </location>
</feature>
<keyword evidence="4" id="KW-0677">Repeat</keyword>
<evidence type="ECO:0000256" key="2">
    <source>
        <dbReference type="ARBA" id="ARBA00022441"/>
    </source>
</evidence>
<dbReference type="InterPro" id="IPR046338">
    <property type="entry name" value="GAIN_dom_sf"/>
</dbReference>
<comment type="subcellular location">
    <subcellularLocation>
        <location evidence="1">Membrane</location>
    </subcellularLocation>
</comment>
<protein>
    <submittedName>
        <fullName evidence="10">RING finger protein B</fullName>
    </submittedName>
</protein>
<feature type="transmembrane region" description="Helical" evidence="8">
    <location>
        <begin position="2157"/>
        <end position="2178"/>
    </location>
</feature>
<feature type="transmembrane region" description="Helical" evidence="8">
    <location>
        <begin position="1811"/>
        <end position="1828"/>
    </location>
</feature>
<dbReference type="Pfam" id="PF01825">
    <property type="entry name" value="GPS"/>
    <property type="match status" value="1"/>
</dbReference>
<dbReference type="EMBL" id="LSRX01000012">
    <property type="protein sequence ID" value="OLQ14680.1"/>
    <property type="molecule type" value="Genomic_DNA"/>
</dbReference>
<dbReference type="InterPro" id="IPR000203">
    <property type="entry name" value="GPS"/>
</dbReference>
<evidence type="ECO:0000256" key="3">
    <source>
        <dbReference type="ARBA" id="ARBA00022692"/>
    </source>
</evidence>
<keyword evidence="2" id="KW-0880">Kelch repeat</keyword>
<reference evidence="10 11" key="1">
    <citation type="submission" date="2016-02" db="EMBL/GenBank/DDBJ databases">
        <title>Genome analysis of coral dinoflagellate symbionts highlights evolutionary adaptations to a symbiotic lifestyle.</title>
        <authorList>
            <person name="Aranda M."/>
            <person name="Li Y."/>
            <person name="Liew Y.J."/>
            <person name="Baumgarten S."/>
            <person name="Simakov O."/>
            <person name="Wilson M."/>
            <person name="Piel J."/>
            <person name="Ashoor H."/>
            <person name="Bougouffa S."/>
            <person name="Bajic V.B."/>
            <person name="Ryu T."/>
            <person name="Ravasi T."/>
            <person name="Bayer T."/>
            <person name="Micklem G."/>
            <person name="Kim H."/>
            <person name="Bhak J."/>
            <person name="Lajeunesse T.C."/>
            <person name="Voolstra C.R."/>
        </authorList>
    </citation>
    <scope>NUCLEOTIDE SEQUENCE [LARGE SCALE GENOMIC DNA]</scope>
    <source>
        <strain evidence="10 11">CCMP2467</strain>
    </source>
</reference>
<evidence type="ECO:0000256" key="8">
    <source>
        <dbReference type="SAM" id="Phobius"/>
    </source>
</evidence>
<evidence type="ECO:0000313" key="11">
    <source>
        <dbReference type="Proteomes" id="UP000186817"/>
    </source>
</evidence>
<keyword evidence="3 8" id="KW-0812">Transmembrane</keyword>
<dbReference type="PROSITE" id="PS50221">
    <property type="entry name" value="GAIN_B"/>
    <property type="match status" value="1"/>
</dbReference>
<dbReference type="Gene3D" id="2.120.10.80">
    <property type="entry name" value="Kelch-type beta propeller"/>
    <property type="match status" value="2"/>
</dbReference>
<keyword evidence="6 8" id="KW-0472">Membrane</keyword>
<evidence type="ECO:0000256" key="5">
    <source>
        <dbReference type="ARBA" id="ARBA00022989"/>
    </source>
</evidence>
<dbReference type="InterPro" id="IPR056737">
    <property type="entry name" value="Beta-prop_ATRN-MKLN-like"/>
</dbReference>
<comment type="caution">
    <text evidence="10">The sequence shown here is derived from an EMBL/GenBank/DDBJ whole genome shotgun (WGS) entry which is preliminary data.</text>
</comment>
<feature type="transmembrane region" description="Helical" evidence="8">
    <location>
        <begin position="2060"/>
        <end position="2081"/>
    </location>
</feature>
<dbReference type="Proteomes" id="UP000186817">
    <property type="component" value="Unassembled WGS sequence"/>
</dbReference>
<proteinExistence type="predicted"/>
<dbReference type="PANTHER" id="PTHR23244:SF456">
    <property type="entry name" value="MULTIPLE EPIDERMAL GROWTH FACTOR-LIKE DOMAINS PROTEIN 8"/>
    <property type="match status" value="1"/>
</dbReference>
<dbReference type="OrthoDB" id="10251809at2759"/>
<name>A0A1Q9F4S7_SYMMI</name>
<sequence>MGAQGKFEVYSTPLGPITADKILKYAMELGGRDCGPTVIPSLRMALRWVALRTNIAMPSIYTALLTALEKEIFTQRGETTQHHSRIFAPLRFDDTIHVKPHEMEIKPEGFFFGGLLADKDLAEAKRVGWDLFEMQFPLVEHDFWIPTKESWRSTPPDYARSLQWMHHLVWSAGKENCLSKARATMLDQAVHCKCTEPAIGVQANRKNPGQLVLKYTRSLRTSSFNVLEKTMRSMTLRKTQIVPIEMIAPILAMVGSLEQLEKEAFRMVRYFNFGFQNKKVLAFTLSWLPSPIEDEIKNQLFELVETAVPIKLLASLHFLPREDHWLTGSMKLIGNMTEANGPLKVWSSLNFTAHTVPARIPGILNKTFTVEELATAFLSEPKLARALSNLIENLPQFRYVIGNRLKSVTEKVNSKSSRSARMEEVRRISRELSVQFLQPFLKAHMGTKAADLRGLNAHLGGGVSWNSNNGLARASFHPKELKLQAGSGEDGNPLYSLAQAPLGLLEDLPLSELLPKRPAEGELAEVEFKDFEYDSNQISLALAAMRNWAQKADTSANATSKWQVIVAEARAIALRLPQALSLPFAISCISGKITSDHSGRIQLLSGRSGVEVSQTRPLYRPIREGQRVSGSGEAWDARLPAEFQRPTSTQLDMTVVDRIGQVAGSVSLDVAGEAKGSLQIKIGGTLQMTLDVKSVVASALAGLPTEDFGYAFFADEFEFYNDKWQARQVMAVLNCGYLRLLQWPLRIEPLKRLEMNSGQRQYDLTKLRGYPTFETDPQLGPCVLVHFTKPGLVFDVEKTERLCGAGGKAEALYKAIKLQMHRFENGMKAHESQAVKWRFGTHAVGKPQFVLPQDTVQANLQTVMKRHTWSKTQGGSSRPALLEAAATSRISSLVAEGSESSEIAIARHGANAVEEERRVEAPTTDKGSFESKACRAQEELDSIRYPPEKYGNASIRMVIPATPIGDVHLLIEKIQVVSFDIVGSLVRSSDTTFSFEIGGSDGPGTVDVYVQGIKFKAPDSAVPGITKAAGADNLEEGPLKATLKMKGELKLSEVLASANDWTLLLPLGTPAARSGHTMVWDPGADDGGFWMFGGELLLSIKSNNLYFYNAASNLWTQKASGPAARYRHSAVLDPTARTMYVFAGTTLASAGNTFNDLHLYDVQLDSWTELTGTAGRSRHTAVWDSTSDRMIVFGGLDNMLNKLDSLAEYDRATDSWSSPAAVGPVARDGHVAVWDPATGSMLMCCGASSAATLGDLWSYNGAWSQLAPSGSITARSYASAVWDPQAGALLGFAGSGGSKLNSLFLYSVSANSWSEYTETGPPAQDRGAAAWDPVNGRLYAFGGHDWLGLLGSLWRFDASHTSMTSTSSATSATETATTTTTTLTTSTVSSTNVHHTKHRFINLHILYLYDCIFHIFHRNEFDNYIRNHYCHYRHGNDNNPDIFNSFDLNGHVRDFVFHFSDDLDSNCHFCDNLFHEPDKLLYDIDVNYNICDVNVVHDNYVNYNICDLNLVHINKVNHIFKFRLPNDLLDGHYILHALEEHHIHRNLQNRVNHLTVLDYDVHDPQYHYQDRHLDNISFDVRNFDKVARQLVAQLGNSSNSTGILGSLLTQSDLATTQTLALDSVTISGQSRNITVLSENATVEVPAGVVAQAAGATSLGSGLVLLSISVGSSDLRGGFDGANGAAEGGSVAGDGPSLVSRPVSIAFRKPEGKRIPMPSLVQPIEIRLPGANEEAQCAFWDEETSAWSSTGLLRLAYQDGELICQTSHLTVFGAVLDVLLRVIRCSTASQVLSAEGFANFGKGTWTGQSPTVIAIIAVFVFVLLLLYALRLDAKRALSREEVEAALLVELEEDTPHEFDNSDEQEPEVKKVNRPNICHQAGAWMLSQFMWFLSQIFEMPDADVLTELMNAKVVTINRCISSIYAYKSHADRQSIRASETAVGHAHMRHSNTAGLSVTVVDFVRMDVATTPTERRKASAAKEFLKSYWCKRVVLLMRAMHPWITMQYVSLFRSHVVRASLIILKLVSSGAANALFFTASAVSADSERDCGPPETFGERLLRAGVVGILSACMGDLLILLLAAVQRRQVIIRHWTEEAKKRQLRSWRCRRCFFWLIWFLDMGMSILYIFGFLANVSETDGSKWLESAGMSLLQDLLLKPLYMALLYGTVASMVLCCSPSVGNEIVGQWMQRDEEDASRDDVQAPPESHALRLFLRSKRDRGNAPDMESGGRWEVLPQAVSDVKLIFGRGGLVQGLINQLLDSYGNLDEIFLTSVWPVLASAIPESLGQAFVQIPRRVGQLRHSWNIRGRCLVPLEDGERCETDQVSIVFQDATATAILPKPLAEKYLVSQNCSKSCEAMPRLHSYVMSSEVVEGSQARLGTAPCLTQPS</sequence>
<gene>
    <name evidence="10" type="primary">rngB</name>
    <name evidence="10" type="ORF">AK812_SmicGene1211</name>
</gene>
<evidence type="ECO:0000256" key="6">
    <source>
        <dbReference type="ARBA" id="ARBA00023136"/>
    </source>
</evidence>
<feature type="domain" description="GAIN-B" evidence="9">
    <location>
        <begin position="1617"/>
        <end position="1782"/>
    </location>
</feature>